<evidence type="ECO:0000313" key="2">
    <source>
        <dbReference type="EMBL" id="KAA0019933.1"/>
    </source>
</evidence>
<dbReference type="GO" id="GO:0043107">
    <property type="term" value="P:type IV pilus-dependent motility"/>
    <property type="evidence" value="ECO:0007669"/>
    <property type="project" value="TreeGrafter"/>
</dbReference>
<dbReference type="Proteomes" id="UP000466024">
    <property type="component" value="Unassembled WGS sequence"/>
</dbReference>
<dbReference type="GO" id="GO:0043683">
    <property type="term" value="P:type IV pilus assembly"/>
    <property type="evidence" value="ECO:0007669"/>
    <property type="project" value="TreeGrafter"/>
</dbReference>
<keyword evidence="1" id="KW-0812">Transmembrane</keyword>
<dbReference type="PANTHER" id="PTHR40278">
    <property type="entry name" value="DNA UTILIZATION PROTEIN HOFN"/>
    <property type="match status" value="1"/>
</dbReference>
<keyword evidence="1" id="KW-0472">Membrane</keyword>
<protein>
    <submittedName>
        <fullName evidence="2">Fimbrial assembly protein</fullName>
    </submittedName>
</protein>
<dbReference type="AlphaFoldDB" id="A0A640WHP8"/>
<dbReference type="InterPro" id="IPR052534">
    <property type="entry name" value="Extracell_DNA_Util/SecSys_Comp"/>
</dbReference>
<reference evidence="2 3" key="1">
    <citation type="submission" date="2019-08" db="EMBL/GenBank/DDBJ databases">
        <title>Bioinformatics analysis of the strain L3 and L5.</title>
        <authorList>
            <person name="Li X."/>
        </authorList>
    </citation>
    <scope>NUCLEOTIDE SEQUENCE [LARGE SCALE GENOMIC DNA]</scope>
    <source>
        <strain evidence="2 3">L3</strain>
    </source>
</reference>
<gene>
    <name evidence="2" type="ORF">F0A16_06370</name>
</gene>
<evidence type="ECO:0000256" key="1">
    <source>
        <dbReference type="SAM" id="Phobius"/>
    </source>
</evidence>
<dbReference type="RefSeq" id="WP_149434524.1">
    <property type="nucleotide sequence ID" value="NZ_VTPX01000002.1"/>
</dbReference>
<keyword evidence="1" id="KW-1133">Transmembrane helix</keyword>
<sequence>MTIEINLLPWREQRRVQRTRRFKQGLLLTLLVGLLIGWGISLHEKSLVRAGQARVALIQRDTDALTRDIQAMRDFRELRERMLKQIEVINELQSSRPLTIRVLDQLTATLVDGVYYTELDRRNDRLELSGVAASNRQVSDQMRALDNSSAFAIPLLSDVQSAEGPAAAKRFHMSVDQHPVDDSVAGAGS</sequence>
<dbReference type="Pfam" id="PF05137">
    <property type="entry name" value="PilN"/>
    <property type="match status" value="1"/>
</dbReference>
<proteinExistence type="predicted"/>
<organism evidence="2 3">
    <name type="scientific">Salinicola corii</name>
    <dbReference type="NCBI Taxonomy" id="2606937"/>
    <lineage>
        <taxon>Bacteria</taxon>
        <taxon>Pseudomonadati</taxon>
        <taxon>Pseudomonadota</taxon>
        <taxon>Gammaproteobacteria</taxon>
        <taxon>Oceanospirillales</taxon>
        <taxon>Halomonadaceae</taxon>
        <taxon>Salinicola</taxon>
    </lineage>
</organism>
<accession>A0A640WHP8</accession>
<dbReference type="InterPro" id="IPR007813">
    <property type="entry name" value="PilN"/>
</dbReference>
<keyword evidence="3" id="KW-1185">Reference proteome</keyword>
<dbReference type="PANTHER" id="PTHR40278:SF2">
    <property type="entry name" value="TYPE IV PILUS INNER MEMBRANE COMPONENT PILN"/>
    <property type="match status" value="1"/>
</dbReference>
<evidence type="ECO:0000313" key="3">
    <source>
        <dbReference type="Proteomes" id="UP000466024"/>
    </source>
</evidence>
<comment type="caution">
    <text evidence="2">The sequence shown here is derived from an EMBL/GenBank/DDBJ whole genome shotgun (WGS) entry which is preliminary data.</text>
</comment>
<name>A0A640WHP8_9GAMM</name>
<feature type="transmembrane region" description="Helical" evidence="1">
    <location>
        <begin position="21"/>
        <end position="40"/>
    </location>
</feature>
<dbReference type="EMBL" id="VTPX01000002">
    <property type="protein sequence ID" value="KAA0019933.1"/>
    <property type="molecule type" value="Genomic_DNA"/>
</dbReference>